<organism evidence="7 8">
    <name type="scientific">Edaphosphingomonas laterariae</name>
    <dbReference type="NCBI Taxonomy" id="861865"/>
    <lineage>
        <taxon>Bacteria</taxon>
        <taxon>Pseudomonadati</taxon>
        <taxon>Pseudomonadota</taxon>
        <taxon>Alphaproteobacteria</taxon>
        <taxon>Sphingomonadales</taxon>
        <taxon>Rhizorhabdaceae</taxon>
        <taxon>Edaphosphingomonas</taxon>
    </lineage>
</organism>
<protein>
    <submittedName>
        <fullName evidence="7">Transcriptional regulator, TetR family</fullName>
    </submittedName>
</protein>
<dbReference type="InterPro" id="IPR009057">
    <property type="entry name" value="Homeodomain-like_sf"/>
</dbReference>
<dbReference type="InterPro" id="IPR036271">
    <property type="entry name" value="Tet_transcr_reg_TetR-rel_C_sf"/>
</dbReference>
<accession>A0A239G9P1</accession>
<dbReference type="PROSITE" id="PS50977">
    <property type="entry name" value="HTH_TETR_2"/>
    <property type="match status" value="1"/>
</dbReference>
<dbReference type="GO" id="GO:0003700">
    <property type="term" value="F:DNA-binding transcription factor activity"/>
    <property type="evidence" value="ECO:0007669"/>
    <property type="project" value="TreeGrafter"/>
</dbReference>
<dbReference type="AlphaFoldDB" id="A0A239G9P1"/>
<dbReference type="Proteomes" id="UP000198281">
    <property type="component" value="Unassembled WGS sequence"/>
</dbReference>
<keyword evidence="2 4" id="KW-0238">DNA-binding</keyword>
<dbReference type="PANTHER" id="PTHR30055">
    <property type="entry name" value="HTH-TYPE TRANSCRIPTIONAL REGULATOR RUTR"/>
    <property type="match status" value="1"/>
</dbReference>
<dbReference type="InterPro" id="IPR001647">
    <property type="entry name" value="HTH_TetR"/>
</dbReference>
<dbReference type="SUPFAM" id="SSF46689">
    <property type="entry name" value="Homeodomain-like"/>
    <property type="match status" value="1"/>
</dbReference>
<evidence type="ECO:0000313" key="7">
    <source>
        <dbReference type="EMBL" id="SNS65508.1"/>
    </source>
</evidence>
<keyword evidence="1" id="KW-0805">Transcription regulation</keyword>
<evidence type="ECO:0000256" key="2">
    <source>
        <dbReference type="ARBA" id="ARBA00023125"/>
    </source>
</evidence>
<keyword evidence="8" id="KW-1185">Reference proteome</keyword>
<proteinExistence type="predicted"/>
<dbReference type="SUPFAM" id="SSF48498">
    <property type="entry name" value="Tetracyclin repressor-like, C-terminal domain"/>
    <property type="match status" value="1"/>
</dbReference>
<sequence>MTGGDRDKSAAKGPAIKASRRGATRDRLIAAGEAMIGQRGIDGVSLEEIARAAGQANKYAVQYHFGSREGLIQAILDTRIAAIEVERHALLASMDPTDVHAIIGAFVRPLAHQVDAEGQCAFARFLLQFATQFQPWPDIVHPLSEASGDAASLALFEALCAALPQHAPRLLGERLMLLMHLPLRALLPGPDKQQADPAERLDDVIAMMVAALTAPSR</sequence>
<evidence type="ECO:0000256" key="4">
    <source>
        <dbReference type="PROSITE-ProRule" id="PRU00335"/>
    </source>
</evidence>
<dbReference type="GO" id="GO:0000976">
    <property type="term" value="F:transcription cis-regulatory region binding"/>
    <property type="evidence" value="ECO:0007669"/>
    <property type="project" value="TreeGrafter"/>
</dbReference>
<reference evidence="8" key="1">
    <citation type="submission" date="2017-06" db="EMBL/GenBank/DDBJ databases">
        <authorList>
            <person name="Varghese N."/>
            <person name="Submissions S."/>
        </authorList>
    </citation>
    <scope>NUCLEOTIDE SEQUENCE [LARGE SCALE GENOMIC DNA]</scope>
    <source>
        <strain evidence="8">LNB2</strain>
    </source>
</reference>
<evidence type="ECO:0000256" key="5">
    <source>
        <dbReference type="SAM" id="MobiDB-lite"/>
    </source>
</evidence>
<evidence type="ECO:0000256" key="1">
    <source>
        <dbReference type="ARBA" id="ARBA00023015"/>
    </source>
</evidence>
<evidence type="ECO:0000313" key="8">
    <source>
        <dbReference type="Proteomes" id="UP000198281"/>
    </source>
</evidence>
<gene>
    <name evidence="7" type="ORF">SAMN06295912_11184</name>
</gene>
<comment type="caution">
    <text evidence="4">Lacks conserved residue(s) required for the propagation of feature annotation.</text>
</comment>
<dbReference type="PANTHER" id="PTHR30055:SF234">
    <property type="entry name" value="HTH-TYPE TRANSCRIPTIONAL REGULATOR BETI"/>
    <property type="match status" value="1"/>
</dbReference>
<dbReference type="Pfam" id="PF00440">
    <property type="entry name" value="TetR_N"/>
    <property type="match status" value="1"/>
</dbReference>
<dbReference type="InterPro" id="IPR050109">
    <property type="entry name" value="HTH-type_TetR-like_transc_reg"/>
</dbReference>
<dbReference type="RefSeq" id="WP_179220818.1">
    <property type="nucleotide sequence ID" value="NZ_FZOS01000011.1"/>
</dbReference>
<dbReference type="EMBL" id="FZOS01000011">
    <property type="protein sequence ID" value="SNS65508.1"/>
    <property type="molecule type" value="Genomic_DNA"/>
</dbReference>
<dbReference type="Gene3D" id="1.10.357.10">
    <property type="entry name" value="Tetracycline Repressor, domain 2"/>
    <property type="match status" value="1"/>
</dbReference>
<feature type="domain" description="HTH tetR-type" evidence="6">
    <location>
        <begin position="22"/>
        <end position="83"/>
    </location>
</feature>
<feature type="region of interest" description="Disordered" evidence="5">
    <location>
        <begin position="1"/>
        <end position="21"/>
    </location>
</feature>
<evidence type="ECO:0000259" key="6">
    <source>
        <dbReference type="PROSITE" id="PS50977"/>
    </source>
</evidence>
<name>A0A239G9P1_9SPHN</name>
<feature type="compositionally biased region" description="Basic and acidic residues" evidence="5">
    <location>
        <begin position="1"/>
        <end position="10"/>
    </location>
</feature>
<keyword evidence="3" id="KW-0804">Transcription</keyword>
<evidence type="ECO:0000256" key="3">
    <source>
        <dbReference type="ARBA" id="ARBA00023163"/>
    </source>
</evidence>